<gene>
    <name evidence="2" type="ORF">TOPH_05908</name>
</gene>
<comment type="caution">
    <text evidence="2">The sequence shown here is derived from an EMBL/GenBank/DDBJ whole genome shotgun (WGS) entry which is preliminary data.</text>
</comment>
<reference evidence="2 3" key="1">
    <citation type="journal article" date="2015" name="BMC Genomics">
        <title>The genome of the truffle-parasite Tolypocladium ophioglossoides and the evolution of antifungal peptaibiotics.</title>
        <authorList>
            <person name="Quandt C.A."/>
            <person name="Bushley K.E."/>
            <person name="Spatafora J.W."/>
        </authorList>
    </citation>
    <scope>NUCLEOTIDE SEQUENCE [LARGE SCALE GENOMIC DNA]</scope>
    <source>
        <strain evidence="2 3">CBS 100239</strain>
    </source>
</reference>
<protein>
    <submittedName>
        <fullName evidence="2">Uncharacterized protein</fullName>
    </submittedName>
</protein>
<dbReference type="OrthoDB" id="10589927at2759"/>
<evidence type="ECO:0000313" key="3">
    <source>
        <dbReference type="Proteomes" id="UP000036947"/>
    </source>
</evidence>
<proteinExistence type="predicted"/>
<dbReference type="EMBL" id="LFRF01000018">
    <property type="protein sequence ID" value="KND89491.1"/>
    <property type="molecule type" value="Genomic_DNA"/>
</dbReference>
<evidence type="ECO:0000313" key="2">
    <source>
        <dbReference type="EMBL" id="KND89491.1"/>
    </source>
</evidence>
<dbReference type="AlphaFoldDB" id="A0A0L0N648"/>
<organism evidence="2 3">
    <name type="scientific">Tolypocladium ophioglossoides (strain CBS 100239)</name>
    <name type="common">Snaketongue truffleclub</name>
    <name type="synonym">Elaphocordyceps ophioglossoides</name>
    <dbReference type="NCBI Taxonomy" id="1163406"/>
    <lineage>
        <taxon>Eukaryota</taxon>
        <taxon>Fungi</taxon>
        <taxon>Dikarya</taxon>
        <taxon>Ascomycota</taxon>
        <taxon>Pezizomycotina</taxon>
        <taxon>Sordariomycetes</taxon>
        <taxon>Hypocreomycetidae</taxon>
        <taxon>Hypocreales</taxon>
        <taxon>Ophiocordycipitaceae</taxon>
        <taxon>Tolypocladium</taxon>
    </lineage>
</organism>
<name>A0A0L0N648_TOLOC</name>
<feature type="compositionally biased region" description="Low complexity" evidence="1">
    <location>
        <begin position="16"/>
        <end position="28"/>
    </location>
</feature>
<feature type="region of interest" description="Disordered" evidence="1">
    <location>
        <begin position="1"/>
        <end position="33"/>
    </location>
</feature>
<sequence>MANSQKKTTHKRVTIPSRGRLPDPLGPRLGPPLPPLPPAPFTLPSCSILKSFVSPDGVHLVPAAQAIMTLQRPLAHRCHEVVMQFHCPSEEHAAPWACALRTMSLVEDMLEGIERVAWAHAWRDSIDSRVMIMPKDKGRGDAMNESRILAVGQGRKTAPIEMGLGPKMWG</sequence>
<evidence type="ECO:0000256" key="1">
    <source>
        <dbReference type="SAM" id="MobiDB-lite"/>
    </source>
</evidence>
<accession>A0A0L0N648</accession>
<dbReference type="Proteomes" id="UP000036947">
    <property type="component" value="Unassembled WGS sequence"/>
</dbReference>
<keyword evidence="3" id="KW-1185">Reference proteome</keyword>